<organism evidence="1 2">
    <name type="scientific">Alteromonas mediterranea</name>
    <dbReference type="NCBI Taxonomy" id="314275"/>
    <lineage>
        <taxon>Bacteria</taxon>
        <taxon>Pseudomonadati</taxon>
        <taxon>Pseudomonadota</taxon>
        <taxon>Gammaproteobacteria</taxon>
        <taxon>Alteromonadales</taxon>
        <taxon>Alteromonadaceae</taxon>
        <taxon>Alteromonas/Salinimonas group</taxon>
        <taxon>Alteromonas</taxon>
    </lineage>
</organism>
<evidence type="ECO:0000313" key="2">
    <source>
        <dbReference type="Proteomes" id="UP000182101"/>
    </source>
</evidence>
<dbReference type="Proteomes" id="UP000182101">
    <property type="component" value="Plasmid pAMCP48-600"/>
</dbReference>
<dbReference type="EMBL" id="CP018025">
    <property type="protein sequence ID" value="APD92374.1"/>
    <property type="molecule type" value="Genomic_DNA"/>
</dbReference>
<dbReference type="RefSeq" id="WP_071960988.1">
    <property type="nucleotide sequence ID" value="NZ_CP018025.1"/>
</dbReference>
<evidence type="ECO:0000313" key="1">
    <source>
        <dbReference type="EMBL" id="APD92374.1"/>
    </source>
</evidence>
<proteinExistence type="predicted"/>
<protein>
    <submittedName>
        <fullName evidence="1">Uncharacterized protein</fullName>
    </submittedName>
</protein>
<keyword evidence="1" id="KW-0614">Plasmid</keyword>
<geneLocation type="plasmid" evidence="2">
    <name>pamcp48-600</name>
</geneLocation>
<accession>A0AAC9NTX3</accession>
<name>A0AAC9NTX3_9ALTE</name>
<gene>
    <name evidence="1" type="ORF">BM524_20960</name>
</gene>
<dbReference type="AlphaFoldDB" id="A0AAC9NTX3"/>
<sequence>MDDNQNYVIETLAGNPGLEVKLTNYLKELFGVEISKPSLLLIFENCDINILPLELWPESDAPMSLEMQMEIWFFMRFVGRPPAFDNATLSIQSSEADVLASAILHSNWKNNLNDPHQLGFKATEDVSDELDAAQ</sequence>
<reference evidence="1 2" key="1">
    <citation type="submission" date="2016-11" db="EMBL/GenBank/DDBJ databases">
        <title>Networking in microbes: conjugative elements and plasmids in the genus Alteromonas.</title>
        <authorList>
            <person name="Lopez-Perez M."/>
            <person name="Ramon-Marco N."/>
            <person name="Rodriguez-Valera F."/>
        </authorList>
    </citation>
    <scope>NUCLEOTIDE SEQUENCE [LARGE SCALE GENOMIC DNA]</scope>
    <source>
        <strain evidence="1 2">CP48</strain>
        <plasmid evidence="2">pamcp48-600</plasmid>
    </source>
</reference>